<dbReference type="PRINTS" id="PR00160">
    <property type="entry name" value="GLUTAREDOXIN"/>
</dbReference>
<dbReference type="InterPro" id="IPR002109">
    <property type="entry name" value="Glutaredoxin"/>
</dbReference>
<evidence type="ECO:0000313" key="2">
    <source>
        <dbReference type="EMBL" id="AUZ95042.1"/>
    </source>
</evidence>
<proteinExistence type="predicted"/>
<dbReference type="SUPFAM" id="SSF52833">
    <property type="entry name" value="Thioredoxin-like"/>
    <property type="match status" value="1"/>
</dbReference>
<feature type="domain" description="Glutaredoxin" evidence="1">
    <location>
        <begin position="3"/>
        <end position="58"/>
    </location>
</feature>
<dbReference type="InterPro" id="IPR036249">
    <property type="entry name" value="Thioredoxin-like_sf"/>
</dbReference>
<protein>
    <submittedName>
        <fullName evidence="2">Glutaredoxin</fullName>
    </submittedName>
</protein>
<dbReference type="KEGG" id="vg:40088269"/>
<dbReference type="EMBL" id="MF403008">
    <property type="protein sequence ID" value="AUZ95042.1"/>
    <property type="molecule type" value="Genomic_DNA"/>
</dbReference>
<dbReference type="Pfam" id="PF00462">
    <property type="entry name" value="Glutaredoxin"/>
    <property type="match status" value="1"/>
</dbReference>
<evidence type="ECO:0000313" key="3">
    <source>
        <dbReference type="Proteomes" id="UP000223025"/>
    </source>
</evidence>
<organism evidence="2 3">
    <name type="scientific">Agrobacterium phage Atu_ph07</name>
    <dbReference type="NCBI Taxonomy" id="2024264"/>
    <lineage>
        <taxon>Viruses</taxon>
        <taxon>Duplodnaviria</taxon>
        <taxon>Heunggongvirae</taxon>
        <taxon>Uroviricota</taxon>
        <taxon>Caudoviricetes</taxon>
        <taxon>Polybotosvirus</taxon>
        <taxon>Polybotosvirus Atuph07</taxon>
    </lineage>
</organism>
<name>A0A2L0UZP1_9CAUD</name>
<dbReference type="RefSeq" id="YP_009611931.1">
    <property type="nucleotide sequence ID" value="NC_042013.1"/>
</dbReference>
<dbReference type="InterPro" id="IPR014025">
    <property type="entry name" value="Glutaredoxin_subgr"/>
</dbReference>
<reference evidence="2 3" key="1">
    <citation type="submission" date="2017-06" db="EMBL/GenBank/DDBJ databases">
        <authorList>
            <person name="Kim H.J."/>
            <person name="Triplett B.A."/>
        </authorList>
    </citation>
    <scope>NUCLEOTIDE SEQUENCE [LARGE SCALE GENOMIC DNA]</scope>
</reference>
<keyword evidence="3" id="KW-1185">Reference proteome</keyword>
<dbReference type="Gene3D" id="3.40.30.10">
    <property type="entry name" value="Glutaredoxin"/>
    <property type="match status" value="1"/>
</dbReference>
<evidence type="ECO:0000259" key="1">
    <source>
        <dbReference type="Pfam" id="PF00462"/>
    </source>
</evidence>
<dbReference type="Proteomes" id="UP000223025">
    <property type="component" value="Segment"/>
</dbReference>
<dbReference type="GeneID" id="40088269"/>
<dbReference type="PROSITE" id="PS51354">
    <property type="entry name" value="GLUTAREDOXIN_2"/>
    <property type="match status" value="1"/>
</dbReference>
<sequence>MKVEIVMSSSCPYCINAVKWLDTHNVPHTKTIMNDYRERLPFYEKHGVSTVPQIFVDDFRIGGFSDLVVSDFAKKVISGEITFDK</sequence>
<dbReference type="OrthoDB" id="16961at10239"/>
<accession>A0A2L0UZP1</accession>